<dbReference type="GO" id="GO:0005886">
    <property type="term" value="C:plasma membrane"/>
    <property type="evidence" value="ECO:0007669"/>
    <property type="project" value="TreeGrafter"/>
</dbReference>
<dbReference type="InterPro" id="IPR007568">
    <property type="entry name" value="RTA1"/>
</dbReference>
<evidence type="ECO:0000256" key="1">
    <source>
        <dbReference type="ARBA" id="ARBA00004141"/>
    </source>
</evidence>
<evidence type="ECO:0000313" key="7">
    <source>
        <dbReference type="Proteomes" id="UP000070700"/>
    </source>
</evidence>
<dbReference type="PANTHER" id="PTHR31465:SF8">
    <property type="entry name" value="DOMAIN PROTEIN, PUTATIVE (AFU_ORTHOLOGUE AFUA_6G14140)-RELATED"/>
    <property type="match status" value="1"/>
</dbReference>
<dbReference type="KEGG" id="psco:LY89DRAFT_458346"/>
<keyword evidence="3 5" id="KW-1133">Transmembrane helix</keyword>
<feature type="transmembrane region" description="Helical" evidence="5">
    <location>
        <begin position="31"/>
        <end position="51"/>
    </location>
</feature>
<feature type="transmembrane region" description="Helical" evidence="5">
    <location>
        <begin position="170"/>
        <end position="194"/>
    </location>
</feature>
<feature type="transmembrane region" description="Helical" evidence="5">
    <location>
        <begin position="131"/>
        <end position="150"/>
    </location>
</feature>
<dbReference type="RefSeq" id="XP_018074065.1">
    <property type="nucleotide sequence ID" value="XM_018207664.1"/>
</dbReference>
<keyword evidence="2 5" id="KW-0812">Transmembrane</keyword>
<evidence type="ECO:0000256" key="4">
    <source>
        <dbReference type="ARBA" id="ARBA00023136"/>
    </source>
</evidence>
<name>A0A194XHM0_MOLSC</name>
<dbReference type="EMBL" id="KQ947410">
    <property type="protein sequence ID" value="KUJ19710.1"/>
    <property type="molecule type" value="Genomic_DNA"/>
</dbReference>
<dbReference type="Pfam" id="PF04479">
    <property type="entry name" value="RTA1"/>
    <property type="match status" value="1"/>
</dbReference>
<reference evidence="6 7" key="1">
    <citation type="submission" date="2015-10" db="EMBL/GenBank/DDBJ databases">
        <title>Full genome of DAOMC 229536 Phialocephala scopiformis, a fungal endophyte of spruce producing the potent anti-insectan compound rugulosin.</title>
        <authorList>
            <consortium name="DOE Joint Genome Institute"/>
            <person name="Walker A.K."/>
            <person name="Frasz S.L."/>
            <person name="Seifert K.A."/>
            <person name="Miller J.D."/>
            <person name="Mondo S.J."/>
            <person name="Labutti K."/>
            <person name="Lipzen A."/>
            <person name="Dockter R."/>
            <person name="Kennedy M."/>
            <person name="Grigoriev I.V."/>
            <person name="Spatafora J.W."/>
        </authorList>
    </citation>
    <scope>NUCLEOTIDE SEQUENCE [LARGE SCALE GENOMIC DNA]</scope>
    <source>
        <strain evidence="6 7">CBS 120377</strain>
    </source>
</reference>
<organism evidence="6 7">
    <name type="scientific">Mollisia scopiformis</name>
    <name type="common">Conifer needle endophyte fungus</name>
    <name type="synonym">Phialocephala scopiformis</name>
    <dbReference type="NCBI Taxonomy" id="149040"/>
    <lineage>
        <taxon>Eukaryota</taxon>
        <taxon>Fungi</taxon>
        <taxon>Dikarya</taxon>
        <taxon>Ascomycota</taxon>
        <taxon>Pezizomycotina</taxon>
        <taxon>Leotiomycetes</taxon>
        <taxon>Helotiales</taxon>
        <taxon>Mollisiaceae</taxon>
        <taxon>Mollisia</taxon>
    </lineage>
</organism>
<evidence type="ECO:0000256" key="2">
    <source>
        <dbReference type="ARBA" id="ARBA00022692"/>
    </source>
</evidence>
<evidence type="ECO:0000256" key="5">
    <source>
        <dbReference type="SAM" id="Phobius"/>
    </source>
</evidence>
<feature type="transmembrane region" description="Helical" evidence="5">
    <location>
        <begin position="58"/>
        <end position="77"/>
    </location>
</feature>
<dbReference type="GO" id="GO:0000324">
    <property type="term" value="C:fungal-type vacuole"/>
    <property type="evidence" value="ECO:0007669"/>
    <property type="project" value="TreeGrafter"/>
</dbReference>
<sequence length="325" mass="35644">MGKHFVAENCTAIGPAPCTVENTIYGYYPNLGLNAFFVAAFAALVIPQIIIGTWKKQYFYSYAIACGCIGEAIGYGGRVMMHSNPYKDIAFTIQISCLIFSPAFIAAGIYLVLKHIVRAFGEERSRIPARYYTWIFITCDWISLMLQAIGGGMAGGAKDNVSKRNMGTNLMIIGIVWQVGTLIVFACLVTDYAIRTSRSWGIVSADAKNLFARRSFKGFLVAVAVAFITVFLRCVYRIAEMVGGWANPIMRDETGFVIMEGFMILIAASVLTLFHPGFCFSQPGLAQKSPMLGSISSSDVAQNEAEKGVSARQPRFLRVSRQTSE</sequence>
<comment type="subcellular location">
    <subcellularLocation>
        <location evidence="1">Membrane</location>
        <topology evidence="1">Multi-pass membrane protein</topology>
    </subcellularLocation>
</comment>
<accession>A0A194XHM0</accession>
<feature type="transmembrane region" description="Helical" evidence="5">
    <location>
        <begin position="215"/>
        <end position="236"/>
    </location>
</feature>
<dbReference type="FunCoup" id="A0A194XHM0">
    <property type="interactions" value="60"/>
</dbReference>
<dbReference type="InParanoid" id="A0A194XHM0"/>
<dbReference type="Proteomes" id="UP000070700">
    <property type="component" value="Unassembled WGS sequence"/>
</dbReference>
<keyword evidence="7" id="KW-1185">Reference proteome</keyword>
<dbReference type="PANTHER" id="PTHR31465">
    <property type="entry name" value="PROTEIN RTA1-RELATED"/>
    <property type="match status" value="1"/>
</dbReference>
<feature type="transmembrane region" description="Helical" evidence="5">
    <location>
        <begin position="89"/>
        <end position="111"/>
    </location>
</feature>
<dbReference type="GeneID" id="28817390"/>
<feature type="transmembrane region" description="Helical" evidence="5">
    <location>
        <begin position="256"/>
        <end position="274"/>
    </location>
</feature>
<evidence type="ECO:0000313" key="6">
    <source>
        <dbReference type="EMBL" id="KUJ19710.1"/>
    </source>
</evidence>
<protein>
    <submittedName>
        <fullName evidence="6">RTA1-domain-containing protein</fullName>
    </submittedName>
</protein>
<keyword evidence="4 5" id="KW-0472">Membrane</keyword>
<dbReference type="OrthoDB" id="4521223at2759"/>
<evidence type="ECO:0000256" key="3">
    <source>
        <dbReference type="ARBA" id="ARBA00022989"/>
    </source>
</evidence>
<gene>
    <name evidence="6" type="ORF">LY89DRAFT_458346</name>
</gene>
<dbReference type="AlphaFoldDB" id="A0A194XHM0"/>
<proteinExistence type="predicted"/>